<dbReference type="SMART" id="SM00679">
    <property type="entry name" value="CTNS"/>
    <property type="match status" value="2"/>
</dbReference>
<dbReference type="OrthoDB" id="19344at2759"/>
<dbReference type="Gene3D" id="1.20.1280.290">
    <property type="match status" value="2"/>
</dbReference>
<accession>A0A642UX00</accession>
<comment type="subcellular location">
    <subcellularLocation>
        <location evidence="1">Membrane</location>
        <topology evidence="1">Multi-pass membrane protein</topology>
    </subcellularLocation>
</comment>
<evidence type="ECO:0000256" key="5">
    <source>
        <dbReference type="SAM" id="Phobius"/>
    </source>
</evidence>
<evidence type="ECO:0000256" key="2">
    <source>
        <dbReference type="ARBA" id="ARBA00022692"/>
    </source>
</evidence>
<dbReference type="EMBL" id="SWFT01000067">
    <property type="protein sequence ID" value="KAA8903515.1"/>
    <property type="molecule type" value="Genomic_DNA"/>
</dbReference>
<feature type="transmembrane region" description="Helical" evidence="5">
    <location>
        <begin position="135"/>
        <end position="152"/>
    </location>
</feature>
<evidence type="ECO:0008006" key="8">
    <source>
        <dbReference type="Google" id="ProtNLM"/>
    </source>
</evidence>
<dbReference type="GO" id="GO:0016020">
    <property type="term" value="C:membrane"/>
    <property type="evidence" value="ECO:0007669"/>
    <property type="project" value="UniProtKB-SubCell"/>
</dbReference>
<feature type="transmembrane region" description="Helical" evidence="5">
    <location>
        <begin position="91"/>
        <end position="114"/>
    </location>
</feature>
<evidence type="ECO:0000313" key="7">
    <source>
        <dbReference type="Proteomes" id="UP000449547"/>
    </source>
</evidence>
<sequence length="289" mass="32568">MASDHCSKYEGASTINFVFSILITLGIIISYIPQYRRIWLKRTSEGLSATFLLLGSSSSIFTFTNIILISSKARECCYSGALSPFNCINSQLNLIQIGVQCICAILILVFVLIWTNHSVKQDREEYARIVRVGNIVWAHALVSLVEVIVGLYTKKRWLYAIANTNGLLSTALTVVKYVPQIWTTYHLKHPGTLSVGMMCIQTPGGFVFAATLYFTKGSHWSSWISYFVAALLQGTLLALCLYYDYFRNSGVSAQLAERAQIERIVSENEREDIHEAAHEESEEERRLLE</sequence>
<evidence type="ECO:0000256" key="1">
    <source>
        <dbReference type="ARBA" id="ARBA00004141"/>
    </source>
</evidence>
<dbReference type="Proteomes" id="UP000449547">
    <property type="component" value="Unassembled WGS sequence"/>
</dbReference>
<keyword evidence="7" id="KW-1185">Reference proteome</keyword>
<dbReference type="VEuPathDB" id="FungiDB:DIURU_002401"/>
<dbReference type="PANTHER" id="PTHR16201">
    <property type="entry name" value="SEVEN TRANSMEMBRANE PROTEIN 1-RELATED"/>
    <property type="match status" value="1"/>
</dbReference>
<comment type="caution">
    <text evidence="6">The sequence shown here is derived from an EMBL/GenBank/DDBJ whole genome shotgun (WGS) entry which is preliminary data.</text>
</comment>
<organism evidence="6 7">
    <name type="scientific">Diutina rugosa</name>
    <name type="common">Yeast</name>
    <name type="synonym">Candida rugosa</name>
    <dbReference type="NCBI Taxonomy" id="5481"/>
    <lineage>
        <taxon>Eukaryota</taxon>
        <taxon>Fungi</taxon>
        <taxon>Dikarya</taxon>
        <taxon>Ascomycota</taxon>
        <taxon>Saccharomycotina</taxon>
        <taxon>Pichiomycetes</taxon>
        <taxon>Debaryomycetaceae</taxon>
        <taxon>Diutina</taxon>
    </lineage>
</organism>
<dbReference type="PANTHER" id="PTHR16201:SF11">
    <property type="entry name" value="PQ-LOOP REPEAT-CONTAINING PROTEIN"/>
    <property type="match status" value="1"/>
</dbReference>
<keyword evidence="3 5" id="KW-1133">Transmembrane helix</keyword>
<feature type="transmembrane region" description="Helical" evidence="5">
    <location>
        <begin position="12"/>
        <end position="31"/>
    </location>
</feature>
<feature type="transmembrane region" description="Helical" evidence="5">
    <location>
        <begin position="191"/>
        <end position="214"/>
    </location>
</feature>
<proteinExistence type="predicted"/>
<dbReference type="GeneID" id="54781052"/>
<feature type="transmembrane region" description="Helical" evidence="5">
    <location>
        <begin position="51"/>
        <end position="71"/>
    </location>
</feature>
<dbReference type="AlphaFoldDB" id="A0A642UX00"/>
<keyword evidence="2 5" id="KW-0812">Transmembrane</keyword>
<evidence type="ECO:0000313" key="6">
    <source>
        <dbReference type="EMBL" id="KAA8903515.1"/>
    </source>
</evidence>
<protein>
    <recommendedName>
        <fullName evidence="8">PQ loop repeat protein</fullName>
    </recommendedName>
</protein>
<keyword evidence="4 5" id="KW-0472">Membrane</keyword>
<reference evidence="6 7" key="1">
    <citation type="submission" date="2019-07" db="EMBL/GenBank/DDBJ databases">
        <title>Genome assembly of two rare yeast pathogens: Diutina rugosa and Trichomonascus ciferrii.</title>
        <authorList>
            <person name="Mixao V."/>
            <person name="Saus E."/>
            <person name="Hansen A."/>
            <person name="Lass-Flor C."/>
            <person name="Gabaldon T."/>
        </authorList>
    </citation>
    <scope>NUCLEOTIDE SEQUENCE [LARGE SCALE GENOMIC DNA]</scope>
    <source>
        <strain evidence="6 7">CBS 613</strain>
    </source>
</reference>
<dbReference type="InterPro" id="IPR006603">
    <property type="entry name" value="PQ-loop_rpt"/>
</dbReference>
<evidence type="ECO:0000256" key="4">
    <source>
        <dbReference type="ARBA" id="ARBA00023136"/>
    </source>
</evidence>
<dbReference type="Pfam" id="PF04193">
    <property type="entry name" value="PQ-loop"/>
    <property type="match status" value="2"/>
</dbReference>
<dbReference type="RefSeq" id="XP_034012817.1">
    <property type="nucleotide sequence ID" value="XM_034155049.1"/>
</dbReference>
<evidence type="ECO:0000256" key="3">
    <source>
        <dbReference type="ARBA" id="ARBA00022989"/>
    </source>
</evidence>
<name>A0A642UX00_DIURU</name>
<feature type="transmembrane region" description="Helical" evidence="5">
    <location>
        <begin position="220"/>
        <end position="243"/>
    </location>
</feature>
<dbReference type="InterPro" id="IPR051415">
    <property type="entry name" value="LAAT-1"/>
</dbReference>
<gene>
    <name evidence="6" type="ORF">DIURU_002401</name>
</gene>
<dbReference type="OMA" id="FVIYFPR"/>